<gene>
    <name evidence="2" type="primary">Rpap2</name>
    <name evidence="2" type="ORF">HELFUL_R04432</name>
</gene>
<dbReference type="EMBL" id="VXBZ01009878">
    <property type="protein sequence ID" value="NXP53478.1"/>
    <property type="molecule type" value="Genomic_DNA"/>
</dbReference>
<comment type="caution">
    <text evidence="2">The sequence shown here is derived from an EMBL/GenBank/DDBJ whole genome shotgun (WGS) entry which is preliminary data.</text>
</comment>
<protein>
    <submittedName>
        <fullName evidence="2">RPAP2 phosphatase</fullName>
    </submittedName>
</protein>
<keyword evidence="3" id="KW-1185">Reference proteome</keyword>
<reference evidence="2 3" key="1">
    <citation type="submission" date="2019-09" db="EMBL/GenBank/DDBJ databases">
        <title>Bird 10,000 Genomes (B10K) Project - Family phase.</title>
        <authorList>
            <person name="Zhang G."/>
        </authorList>
    </citation>
    <scope>NUCLEOTIDE SEQUENCE [LARGE SCALE GENOMIC DNA]</scope>
    <source>
        <strain evidence="2">B10K-DU-001-55</strain>
        <tissue evidence="2">Muscle</tissue>
    </source>
</reference>
<dbReference type="GO" id="GO:0043175">
    <property type="term" value="F:RNA polymerase core enzyme binding"/>
    <property type="evidence" value="ECO:0007669"/>
    <property type="project" value="InterPro"/>
</dbReference>
<dbReference type="PANTHER" id="PTHR14732:SF0">
    <property type="entry name" value="RNA POLYMERASE II SUBUNIT B1 CTD PHOSPHATASE RPAP2-RELATED"/>
    <property type="match status" value="1"/>
</dbReference>
<evidence type="ECO:0000313" key="2">
    <source>
        <dbReference type="EMBL" id="NXP53478.1"/>
    </source>
</evidence>
<feature type="compositionally biased region" description="Low complexity" evidence="1">
    <location>
        <begin position="51"/>
        <end position="80"/>
    </location>
</feature>
<evidence type="ECO:0000256" key="1">
    <source>
        <dbReference type="SAM" id="MobiDB-lite"/>
    </source>
</evidence>
<dbReference type="GO" id="GO:0005737">
    <property type="term" value="C:cytoplasm"/>
    <property type="evidence" value="ECO:0007669"/>
    <property type="project" value="TreeGrafter"/>
</dbReference>
<evidence type="ECO:0000313" key="3">
    <source>
        <dbReference type="Proteomes" id="UP000590868"/>
    </source>
</evidence>
<organism evidence="2 3">
    <name type="scientific">Heliornis fulica</name>
    <name type="common">sungrebe</name>
    <dbReference type="NCBI Taxonomy" id="54369"/>
    <lineage>
        <taxon>Eukaryota</taxon>
        <taxon>Metazoa</taxon>
        <taxon>Chordata</taxon>
        <taxon>Craniata</taxon>
        <taxon>Vertebrata</taxon>
        <taxon>Euteleostomi</taxon>
        <taxon>Archelosauria</taxon>
        <taxon>Archosauria</taxon>
        <taxon>Dinosauria</taxon>
        <taxon>Saurischia</taxon>
        <taxon>Theropoda</taxon>
        <taxon>Coelurosauria</taxon>
        <taxon>Aves</taxon>
        <taxon>Neognathae</taxon>
        <taxon>Neoaves</taxon>
        <taxon>Gruiformes</taxon>
        <taxon>Heliornithidae</taxon>
        <taxon>Heliornis</taxon>
    </lineage>
</organism>
<feature type="non-terminal residue" evidence="2">
    <location>
        <position position="352"/>
    </location>
</feature>
<dbReference type="Proteomes" id="UP000590868">
    <property type="component" value="Unassembled WGS sequence"/>
</dbReference>
<accession>A0A7L2B4S9</accession>
<feature type="compositionally biased region" description="Basic and acidic residues" evidence="1">
    <location>
        <begin position="18"/>
        <end position="34"/>
    </location>
</feature>
<dbReference type="GO" id="GO:0005634">
    <property type="term" value="C:nucleus"/>
    <property type="evidence" value="ECO:0007669"/>
    <property type="project" value="TreeGrafter"/>
</dbReference>
<feature type="compositionally biased region" description="Low complexity" evidence="1">
    <location>
        <begin position="224"/>
        <end position="233"/>
    </location>
</feature>
<sequence length="352" mass="38956">RPPDIELLKEGQSGQSGEEVKIRDEAIKTSDVENPRILSNPHESGSHDTASDSSSDTEQEFVSSVLSGSQSSSAGFAQQLHKSSILKKKHAQKVCSSPKTDNSDVVEATGQLSSCKLDAQEEMHACCDHNKITETPSKNTTLGKSHASENYENTSGSQIVFLGLSKRGAEHLRRTLANSKEYKKPGLRNPVNSKGSLLEVLKQTLLEWRTEETLKFLYGPNYTSSCSSDSISSANRESEELDEDDLDTADDFNTVAAQESENSLNCSLPFTCPNGIVKPVPSYEKLKEETKLLEIRVKEFYKGNGGTSKQRQSYSCFFSTQDDQQEDLSFPLVDSSAQMQIRKRIVLEKLRK</sequence>
<proteinExistence type="predicted"/>
<feature type="region of interest" description="Disordered" evidence="1">
    <location>
        <begin position="1"/>
        <end position="104"/>
    </location>
</feature>
<feature type="region of interest" description="Disordered" evidence="1">
    <location>
        <begin position="224"/>
        <end position="243"/>
    </location>
</feature>
<name>A0A7L2B4S9_9GRUI</name>
<dbReference type="PANTHER" id="PTHR14732">
    <property type="entry name" value="RNA POLYMERASE II SUBUNIT B1 CTD PHOSPHATASE RPAP2-RELATED"/>
    <property type="match status" value="1"/>
</dbReference>
<dbReference type="InterPro" id="IPR039693">
    <property type="entry name" value="Rtr1/RPAP2"/>
</dbReference>
<dbReference type="OrthoDB" id="2590500at2759"/>
<dbReference type="GO" id="GO:0008420">
    <property type="term" value="F:RNA polymerase II CTD heptapeptide repeat phosphatase activity"/>
    <property type="evidence" value="ECO:0007669"/>
    <property type="project" value="InterPro"/>
</dbReference>
<feature type="non-terminal residue" evidence="2">
    <location>
        <position position="1"/>
    </location>
</feature>
<dbReference type="AlphaFoldDB" id="A0A7L2B4S9"/>